<sequence length="141" mass="15129">MCHLYRHVTEHNELLSSRANATDHYRARRDVTICTRSSPESSARAKEYVAVADTIHLLTTGDAGKAIAQPRRGTPGDGHRLKNSEPTEKCPAHIVTGGPFTNDRIVNGFHNVKIVHEFDGESCSGAGADGGEAPPSPVTSD</sequence>
<evidence type="ECO:0000256" key="1">
    <source>
        <dbReference type="SAM" id="MobiDB-lite"/>
    </source>
</evidence>
<gene>
    <name evidence="2" type="ORF">EVAR_13116_1</name>
</gene>
<reference evidence="2 3" key="1">
    <citation type="journal article" date="2019" name="Commun. Biol.">
        <title>The bagworm genome reveals a unique fibroin gene that provides high tensile strength.</title>
        <authorList>
            <person name="Kono N."/>
            <person name="Nakamura H."/>
            <person name="Ohtoshi R."/>
            <person name="Tomita M."/>
            <person name="Numata K."/>
            <person name="Arakawa K."/>
        </authorList>
    </citation>
    <scope>NUCLEOTIDE SEQUENCE [LARGE SCALE GENOMIC DNA]</scope>
</reference>
<proteinExistence type="predicted"/>
<dbReference type="EMBL" id="BGZK01000147">
    <property type="protein sequence ID" value="GBP23096.1"/>
    <property type="molecule type" value="Genomic_DNA"/>
</dbReference>
<feature type="region of interest" description="Disordered" evidence="1">
    <location>
        <begin position="120"/>
        <end position="141"/>
    </location>
</feature>
<evidence type="ECO:0000313" key="3">
    <source>
        <dbReference type="Proteomes" id="UP000299102"/>
    </source>
</evidence>
<feature type="region of interest" description="Disordered" evidence="1">
    <location>
        <begin position="63"/>
        <end position="96"/>
    </location>
</feature>
<accession>A0A4C1UB06</accession>
<dbReference type="AlphaFoldDB" id="A0A4C1UB06"/>
<organism evidence="2 3">
    <name type="scientific">Eumeta variegata</name>
    <name type="common">Bagworm moth</name>
    <name type="synonym">Eumeta japonica</name>
    <dbReference type="NCBI Taxonomy" id="151549"/>
    <lineage>
        <taxon>Eukaryota</taxon>
        <taxon>Metazoa</taxon>
        <taxon>Ecdysozoa</taxon>
        <taxon>Arthropoda</taxon>
        <taxon>Hexapoda</taxon>
        <taxon>Insecta</taxon>
        <taxon>Pterygota</taxon>
        <taxon>Neoptera</taxon>
        <taxon>Endopterygota</taxon>
        <taxon>Lepidoptera</taxon>
        <taxon>Glossata</taxon>
        <taxon>Ditrysia</taxon>
        <taxon>Tineoidea</taxon>
        <taxon>Psychidae</taxon>
        <taxon>Oiketicinae</taxon>
        <taxon>Eumeta</taxon>
    </lineage>
</organism>
<feature type="compositionally biased region" description="Basic and acidic residues" evidence="1">
    <location>
        <begin position="77"/>
        <end position="91"/>
    </location>
</feature>
<protein>
    <submittedName>
        <fullName evidence="2">Uncharacterized protein</fullName>
    </submittedName>
</protein>
<name>A0A4C1UB06_EUMVA</name>
<comment type="caution">
    <text evidence="2">The sequence shown here is derived from an EMBL/GenBank/DDBJ whole genome shotgun (WGS) entry which is preliminary data.</text>
</comment>
<dbReference type="Proteomes" id="UP000299102">
    <property type="component" value="Unassembled WGS sequence"/>
</dbReference>
<keyword evidence="3" id="KW-1185">Reference proteome</keyword>
<evidence type="ECO:0000313" key="2">
    <source>
        <dbReference type="EMBL" id="GBP23096.1"/>
    </source>
</evidence>